<name>A0AA90NEJ3_9ACTN</name>
<evidence type="ECO:0000313" key="3">
    <source>
        <dbReference type="EMBL" id="MDP0398922.1"/>
    </source>
</evidence>
<dbReference type="Gene3D" id="1.10.260.40">
    <property type="entry name" value="lambda repressor-like DNA-binding domains"/>
    <property type="match status" value="1"/>
</dbReference>
<dbReference type="PROSITE" id="PS50943">
    <property type="entry name" value="HTH_CROC1"/>
    <property type="match status" value="1"/>
</dbReference>
<reference evidence="3" key="1">
    <citation type="submission" date="2023-08" db="EMBL/GenBank/DDBJ databases">
        <title>The draft genome of Tsukamurella strandjordii strain 050030.</title>
        <authorList>
            <person name="Zhao F."/>
            <person name="Feng Y."/>
            <person name="Zong Z."/>
        </authorList>
    </citation>
    <scope>NUCLEOTIDE SEQUENCE</scope>
    <source>
        <strain evidence="3">050030</strain>
    </source>
</reference>
<dbReference type="Proteomes" id="UP001178281">
    <property type="component" value="Unassembled WGS sequence"/>
</dbReference>
<dbReference type="EMBL" id="JAUTIX010000005">
    <property type="protein sequence ID" value="MDP0398922.1"/>
    <property type="molecule type" value="Genomic_DNA"/>
</dbReference>
<feature type="domain" description="HTH cro/C1-type" evidence="2">
    <location>
        <begin position="22"/>
        <end position="76"/>
    </location>
</feature>
<accession>A0AA90NEJ3</accession>
<evidence type="ECO:0000256" key="1">
    <source>
        <dbReference type="ARBA" id="ARBA00023125"/>
    </source>
</evidence>
<dbReference type="RefSeq" id="WP_305111681.1">
    <property type="nucleotide sequence ID" value="NZ_JAUTIX010000005.1"/>
</dbReference>
<dbReference type="InterPro" id="IPR001387">
    <property type="entry name" value="Cro/C1-type_HTH"/>
</dbReference>
<dbReference type="SUPFAM" id="SSF47413">
    <property type="entry name" value="lambda repressor-like DNA-binding domains"/>
    <property type="match status" value="1"/>
</dbReference>
<dbReference type="InterPro" id="IPR050807">
    <property type="entry name" value="TransReg_Diox_bact_type"/>
</dbReference>
<dbReference type="GO" id="GO:0003700">
    <property type="term" value="F:DNA-binding transcription factor activity"/>
    <property type="evidence" value="ECO:0007669"/>
    <property type="project" value="TreeGrafter"/>
</dbReference>
<proteinExistence type="predicted"/>
<dbReference type="PANTHER" id="PTHR46797">
    <property type="entry name" value="HTH-TYPE TRANSCRIPTIONAL REGULATOR"/>
    <property type="match status" value="1"/>
</dbReference>
<evidence type="ECO:0000259" key="2">
    <source>
        <dbReference type="PROSITE" id="PS50943"/>
    </source>
</evidence>
<dbReference type="InterPro" id="IPR010982">
    <property type="entry name" value="Lambda_DNA-bd_dom_sf"/>
</dbReference>
<dbReference type="CDD" id="cd00093">
    <property type="entry name" value="HTH_XRE"/>
    <property type="match status" value="1"/>
</dbReference>
<organism evidence="3 4">
    <name type="scientific">Tsukamurella strandjordii</name>
    <dbReference type="NCBI Taxonomy" id="147577"/>
    <lineage>
        <taxon>Bacteria</taxon>
        <taxon>Bacillati</taxon>
        <taxon>Actinomycetota</taxon>
        <taxon>Actinomycetes</taxon>
        <taxon>Mycobacteriales</taxon>
        <taxon>Tsukamurellaceae</taxon>
        <taxon>Tsukamurella</taxon>
    </lineage>
</organism>
<keyword evidence="4" id="KW-1185">Reference proteome</keyword>
<evidence type="ECO:0000313" key="4">
    <source>
        <dbReference type="Proteomes" id="UP001178281"/>
    </source>
</evidence>
<keyword evidence="1" id="KW-0238">DNA-binding</keyword>
<dbReference type="SMART" id="SM00530">
    <property type="entry name" value="HTH_XRE"/>
    <property type="match status" value="1"/>
</dbReference>
<gene>
    <name evidence="3" type="ORF">Q7X28_13395</name>
</gene>
<dbReference type="PANTHER" id="PTHR46797:SF1">
    <property type="entry name" value="METHYLPHOSPHONATE SYNTHASE"/>
    <property type="match status" value="1"/>
</dbReference>
<protein>
    <submittedName>
        <fullName evidence="3">Helix-turn-helix transcriptional regulator</fullName>
    </submittedName>
</protein>
<dbReference type="GO" id="GO:0003677">
    <property type="term" value="F:DNA binding"/>
    <property type="evidence" value="ECO:0007669"/>
    <property type="project" value="UniProtKB-KW"/>
</dbReference>
<dbReference type="Pfam" id="PF13560">
    <property type="entry name" value="HTH_31"/>
    <property type="match status" value="1"/>
</dbReference>
<sequence>MSPADEPKHALNATLATFGARLRARRIELGLSQEAAAVRCGVHSSYFARAERGQRSSRIETVMRLADGLDTTPGDLLNGLPFDT</sequence>
<dbReference type="AlphaFoldDB" id="A0AA90NEJ3"/>
<dbReference type="GO" id="GO:0005829">
    <property type="term" value="C:cytosol"/>
    <property type="evidence" value="ECO:0007669"/>
    <property type="project" value="TreeGrafter"/>
</dbReference>
<comment type="caution">
    <text evidence="3">The sequence shown here is derived from an EMBL/GenBank/DDBJ whole genome shotgun (WGS) entry which is preliminary data.</text>
</comment>